<name>A0A6I9M5R2_PERMB</name>
<dbReference type="GeneTree" id="ENSGT00940000162109"/>
<evidence type="ECO:0000256" key="2">
    <source>
        <dbReference type="ARBA" id="ARBA00022744"/>
    </source>
</evidence>
<proteinExistence type="inferred from homology"/>
<comment type="subunit">
    <text evidence="3">Interacts with hair keratins.</text>
</comment>
<gene>
    <name evidence="4" type="primary">LOC102914873</name>
</gene>
<dbReference type="GO" id="GO:0045095">
    <property type="term" value="C:keratin filament"/>
    <property type="evidence" value="ECO:0007669"/>
    <property type="project" value="UniProtKB-UniRule"/>
</dbReference>
<dbReference type="GO" id="GO:0005829">
    <property type="term" value="C:cytosol"/>
    <property type="evidence" value="ECO:0007669"/>
    <property type="project" value="UniProtKB-ARBA"/>
</dbReference>
<dbReference type="OrthoDB" id="9834780at2759"/>
<evidence type="ECO:0000256" key="1">
    <source>
        <dbReference type="ARBA" id="ARBA00003327"/>
    </source>
</evidence>
<evidence type="ECO:0000256" key="3">
    <source>
        <dbReference type="RuleBase" id="RU369044"/>
    </source>
</evidence>
<dbReference type="Ensembl" id="ENSPEMT00000041479.1">
    <property type="protein sequence ID" value="ENSPEMP00000029937.1"/>
    <property type="gene ID" value="ENSPEMG00000029447.1"/>
</dbReference>
<dbReference type="InterPro" id="IPR007951">
    <property type="entry name" value="KRTAP_PMG"/>
</dbReference>
<evidence type="ECO:0000313" key="4">
    <source>
        <dbReference type="Ensembl" id="ENSPEMP00000029937.1"/>
    </source>
</evidence>
<reference evidence="4 5" key="1">
    <citation type="submission" date="2018-10" db="EMBL/GenBank/DDBJ databases">
        <title>Improved assembly of the deer mouse Peromyscus maniculatus genome.</title>
        <authorList>
            <person name="Lassance J.-M."/>
            <person name="Hoekstra H.E."/>
        </authorList>
    </citation>
    <scope>NUCLEOTIDE SEQUENCE [LARGE SCALE GENOMIC DNA]</scope>
</reference>
<comment type="similarity">
    <text evidence="3">Belongs to the PMG family.</text>
</comment>
<keyword evidence="5" id="KW-1185">Reference proteome</keyword>
<organism evidence="4 5">
    <name type="scientific">Peromyscus maniculatus bairdii</name>
    <name type="common">Prairie deer mouse</name>
    <dbReference type="NCBI Taxonomy" id="230844"/>
    <lineage>
        <taxon>Eukaryota</taxon>
        <taxon>Metazoa</taxon>
        <taxon>Chordata</taxon>
        <taxon>Craniata</taxon>
        <taxon>Vertebrata</taxon>
        <taxon>Euteleostomi</taxon>
        <taxon>Mammalia</taxon>
        <taxon>Eutheria</taxon>
        <taxon>Euarchontoglires</taxon>
        <taxon>Glires</taxon>
        <taxon>Rodentia</taxon>
        <taxon>Myomorpha</taxon>
        <taxon>Muroidea</taxon>
        <taxon>Cricetidae</taxon>
        <taxon>Neotominae</taxon>
        <taxon>Peromyscus</taxon>
    </lineage>
</organism>
<dbReference type="AlphaFoldDB" id="A0A6I9M5R2"/>
<sequence length="150" mass="16404">MSYACNSGNFSSQSFGGFLRQPVSSYNSFYPSSNVFYSPKNFQLGSSFYNGQQETFDEPLECHSPCCGTRSFQASCFRPKQYFSRPCHGGFTGSFGYGNSGFGSFGYGSSGIHSQGCGSSFYRPGYFSSKSIQSSYYQPGFSSRFCGSGF</sequence>
<protein>
    <recommendedName>
        <fullName evidence="3">Keratin-associated protein</fullName>
    </recommendedName>
</protein>
<dbReference type="RefSeq" id="XP_006987978.1">
    <property type="nucleotide sequence ID" value="XM_006987916.1"/>
</dbReference>
<keyword evidence="2 3" id="KW-0416">Keratin</keyword>
<comment type="function">
    <text evidence="1 3">In the hair cortex, hair keratin intermediate filaments are embedded in an interfilamentous matrix, consisting of hair keratin-associated proteins (KRTAP), which are essential for the formation of a rigid and resistant hair shaft through their extensive disulfide bond cross-linking with abundant cysteine residues of hair keratins. The matrix proteins include the high-sulfur and high-glycine-tyrosine keratins.</text>
</comment>
<reference evidence="4" key="2">
    <citation type="submission" date="2025-08" db="UniProtKB">
        <authorList>
            <consortium name="Ensembl"/>
        </authorList>
    </citation>
    <scope>IDENTIFICATION</scope>
</reference>
<evidence type="ECO:0000313" key="5">
    <source>
        <dbReference type="Proteomes" id="UP000694547"/>
    </source>
</evidence>
<accession>A0A6I9M5R2</accession>
<dbReference type="Proteomes" id="UP000694547">
    <property type="component" value="Chromosome 12"/>
</dbReference>
<reference evidence="4" key="3">
    <citation type="submission" date="2025-09" db="UniProtKB">
        <authorList>
            <consortium name="Ensembl"/>
        </authorList>
    </citation>
    <scope>IDENTIFICATION</scope>
</reference>
<dbReference type="Pfam" id="PF05287">
    <property type="entry name" value="PMG"/>
    <property type="match status" value="1"/>
</dbReference>